<dbReference type="PROSITE" id="PS50929">
    <property type="entry name" value="ABC_TM1F"/>
    <property type="match status" value="1"/>
</dbReference>
<evidence type="ECO:0000259" key="9">
    <source>
        <dbReference type="PROSITE" id="PS50929"/>
    </source>
</evidence>
<feature type="transmembrane region" description="Helical" evidence="8">
    <location>
        <begin position="127"/>
        <end position="151"/>
    </location>
</feature>
<evidence type="ECO:0000313" key="11">
    <source>
        <dbReference type="Proteomes" id="UP000631114"/>
    </source>
</evidence>
<organism evidence="10 11">
    <name type="scientific">Coptis chinensis</name>
    <dbReference type="NCBI Taxonomy" id="261450"/>
    <lineage>
        <taxon>Eukaryota</taxon>
        <taxon>Viridiplantae</taxon>
        <taxon>Streptophyta</taxon>
        <taxon>Embryophyta</taxon>
        <taxon>Tracheophyta</taxon>
        <taxon>Spermatophyta</taxon>
        <taxon>Magnoliopsida</taxon>
        <taxon>Ranunculales</taxon>
        <taxon>Ranunculaceae</taxon>
        <taxon>Coptidoideae</taxon>
        <taxon>Coptis</taxon>
    </lineage>
</organism>
<evidence type="ECO:0000256" key="8">
    <source>
        <dbReference type="SAM" id="Phobius"/>
    </source>
</evidence>
<sequence length="277" mass="30519">MYVISPNTSHGNIFYSLHASGISPRPQFQICFQHTSPVVRSHIGRDCTVWKIQLEPGSDFGALVATHKTSMELVDMNNSKDFPKPPITQKPACPYPQVTNGRSDYWLAFETGEDRGASFVPSFFVRVYAVLAAVSCVFVLIRNVVLTYVGLKTAQILCKQILHSILHAPMPFFDTTPPGRILSRSLSLKRVHCTPSHLVLQGRCNGHDASSSVTNGVKPPHYNRHDASSSANGAKPQHYNGHAALYSVPNEVKPPHSNGHNAPQSMRGADELFHQSR</sequence>
<comment type="caution">
    <text evidence="10">The sequence shown here is derived from an EMBL/GenBank/DDBJ whole genome shotgun (WGS) entry which is preliminary data.</text>
</comment>
<dbReference type="GO" id="GO:0140359">
    <property type="term" value="F:ABC-type transporter activity"/>
    <property type="evidence" value="ECO:0007669"/>
    <property type="project" value="InterPro"/>
</dbReference>
<dbReference type="InterPro" id="IPR036640">
    <property type="entry name" value="ABC1_TM_sf"/>
</dbReference>
<gene>
    <name evidence="10" type="ORF">IFM89_023356</name>
</gene>
<dbReference type="AlphaFoldDB" id="A0A835LK89"/>
<dbReference type="GO" id="GO:0016020">
    <property type="term" value="C:membrane"/>
    <property type="evidence" value="ECO:0007669"/>
    <property type="project" value="InterPro"/>
</dbReference>
<dbReference type="Gene3D" id="1.20.1560.10">
    <property type="entry name" value="ABC transporter type 1, transmembrane domain"/>
    <property type="match status" value="1"/>
</dbReference>
<feature type="region of interest" description="Disordered" evidence="7">
    <location>
        <begin position="249"/>
        <end position="277"/>
    </location>
</feature>
<evidence type="ECO:0000256" key="5">
    <source>
        <dbReference type="ARBA" id="ARBA00022989"/>
    </source>
</evidence>
<evidence type="ECO:0000256" key="3">
    <source>
        <dbReference type="ARBA" id="ARBA00022741"/>
    </source>
</evidence>
<keyword evidence="11" id="KW-1185">Reference proteome</keyword>
<feature type="domain" description="ABC transmembrane type-1" evidence="9">
    <location>
        <begin position="127"/>
        <end position="184"/>
    </location>
</feature>
<dbReference type="EMBL" id="JADFTS010000007">
    <property type="protein sequence ID" value="KAF9597955.1"/>
    <property type="molecule type" value="Genomic_DNA"/>
</dbReference>
<keyword evidence="3" id="KW-0547">Nucleotide-binding</keyword>
<dbReference type="GO" id="GO:0005524">
    <property type="term" value="F:ATP binding"/>
    <property type="evidence" value="ECO:0007669"/>
    <property type="project" value="UniProtKB-KW"/>
</dbReference>
<keyword evidence="4" id="KW-0067">ATP-binding</keyword>
<dbReference type="SUPFAM" id="SSF90123">
    <property type="entry name" value="ABC transporter transmembrane region"/>
    <property type="match status" value="1"/>
</dbReference>
<keyword evidence="5 8" id="KW-1133">Transmembrane helix</keyword>
<dbReference type="PANTHER" id="PTHR24223:SF362">
    <property type="entry name" value="ABC TRANSPORTER C FAMILY MEMBER 4"/>
    <property type="match status" value="1"/>
</dbReference>
<evidence type="ECO:0000313" key="10">
    <source>
        <dbReference type="EMBL" id="KAF9597955.1"/>
    </source>
</evidence>
<keyword evidence="1" id="KW-0813">Transport</keyword>
<accession>A0A835LK89</accession>
<evidence type="ECO:0000256" key="4">
    <source>
        <dbReference type="ARBA" id="ARBA00022840"/>
    </source>
</evidence>
<evidence type="ECO:0000256" key="6">
    <source>
        <dbReference type="ARBA" id="ARBA00023136"/>
    </source>
</evidence>
<evidence type="ECO:0000256" key="2">
    <source>
        <dbReference type="ARBA" id="ARBA00022692"/>
    </source>
</evidence>
<dbReference type="InterPro" id="IPR011527">
    <property type="entry name" value="ABC1_TM_dom"/>
</dbReference>
<dbReference type="PANTHER" id="PTHR24223">
    <property type="entry name" value="ATP-BINDING CASSETTE SUB-FAMILY C"/>
    <property type="match status" value="1"/>
</dbReference>
<name>A0A835LK89_9MAGN</name>
<dbReference type="Proteomes" id="UP000631114">
    <property type="component" value="Unassembled WGS sequence"/>
</dbReference>
<reference evidence="10 11" key="1">
    <citation type="submission" date="2020-10" db="EMBL/GenBank/DDBJ databases">
        <title>The Coptis chinensis genome and diversification of protoberbering-type alkaloids.</title>
        <authorList>
            <person name="Wang B."/>
            <person name="Shu S."/>
            <person name="Song C."/>
            <person name="Liu Y."/>
        </authorList>
    </citation>
    <scope>NUCLEOTIDE SEQUENCE [LARGE SCALE GENOMIC DNA]</scope>
    <source>
        <strain evidence="10">HL-2020</strain>
        <tissue evidence="10">Leaf</tissue>
    </source>
</reference>
<keyword evidence="6 8" id="KW-0472">Membrane</keyword>
<keyword evidence="2 8" id="KW-0812">Transmembrane</keyword>
<evidence type="ECO:0000256" key="1">
    <source>
        <dbReference type="ARBA" id="ARBA00022448"/>
    </source>
</evidence>
<feature type="compositionally biased region" description="Basic and acidic residues" evidence="7">
    <location>
        <begin position="268"/>
        <end position="277"/>
    </location>
</feature>
<protein>
    <recommendedName>
        <fullName evidence="9">ABC transmembrane type-1 domain-containing protein</fullName>
    </recommendedName>
</protein>
<dbReference type="Pfam" id="PF00664">
    <property type="entry name" value="ABC_membrane"/>
    <property type="match status" value="1"/>
</dbReference>
<evidence type="ECO:0000256" key="7">
    <source>
        <dbReference type="SAM" id="MobiDB-lite"/>
    </source>
</evidence>
<dbReference type="InterPro" id="IPR050173">
    <property type="entry name" value="ABC_transporter_C-like"/>
</dbReference>
<proteinExistence type="predicted"/>
<dbReference type="OrthoDB" id="6500128at2759"/>